<feature type="region of interest" description="Disordered" evidence="1">
    <location>
        <begin position="176"/>
        <end position="248"/>
    </location>
</feature>
<keyword evidence="3" id="KW-0675">Receptor</keyword>
<dbReference type="PANTHER" id="PTHR12436:SF4">
    <property type="entry name" value="LEUKOCYTE RECEPTOR CLUSTER MEMBER 8"/>
    <property type="match status" value="1"/>
</dbReference>
<feature type="domain" description="SAC3/GANP/THP3 conserved" evidence="2">
    <location>
        <begin position="301"/>
        <end position="529"/>
    </location>
</feature>
<dbReference type="OrthoDB" id="199574at2759"/>
<dbReference type="AlphaFoldDB" id="A0A1W0A569"/>
<feature type="compositionally biased region" description="Polar residues" evidence="1">
    <location>
        <begin position="62"/>
        <end position="72"/>
    </location>
</feature>
<dbReference type="Pfam" id="PF03399">
    <property type="entry name" value="SAC3_GANP"/>
    <property type="match status" value="1"/>
</dbReference>
<comment type="caution">
    <text evidence="3">The sequence shown here is derived from an EMBL/GenBank/DDBJ whole genome shotgun (WGS) entry which is preliminary data.</text>
</comment>
<evidence type="ECO:0000259" key="2">
    <source>
        <dbReference type="Pfam" id="PF03399"/>
    </source>
</evidence>
<dbReference type="GO" id="GO:0005634">
    <property type="term" value="C:nucleus"/>
    <property type="evidence" value="ECO:0007669"/>
    <property type="project" value="TreeGrafter"/>
</dbReference>
<name>A0A1W0A569_9STRA</name>
<dbReference type="Proteomes" id="UP000243217">
    <property type="component" value="Unassembled WGS sequence"/>
</dbReference>
<feature type="non-terminal residue" evidence="3">
    <location>
        <position position="558"/>
    </location>
</feature>
<feature type="compositionally biased region" description="Low complexity" evidence="1">
    <location>
        <begin position="113"/>
        <end position="122"/>
    </location>
</feature>
<sequence>MSHPPHPAAPFSGVPTMYVNAPRGVPIRPPPPRGGPFPVQYSYQQAPIPPPATSRWDRAPQDANQNQWQWSNGHEAANRFGPGKEVVSAPPKMYTPSPPAVSKFSTQPPPSAQPSSTGSTTQWPPSLKAYVQHAFNSARSEGDKVRVQTILKEKISSAITANQLWSKNWTVEPLPLQNPPPVPPPHLRPPPPRPHAGMPPPRHPMVPPPRHIVPPPRPSGFIPLESARPKSNKRKLDDDPDGHDVSRKLQRQQRFLKDSFSANKVRAPMVDNSRPLQVLNDEGELDLEAMVIKGTCTVVEKEYLRLTSAPHPSTVRPQSILAKALEMVRKKWKKGKCDYIYACSQMKSIRQDCTVQHIKNEFTVLVYETHGRIALEEGDMNEFNQCQTQLHMLYDSGLTGSNLEFLAYRILYCIYVCLQAKADVNTGNLAMAKVLSKVTPSDRMDEAVSHALDVREAIALNNYAFFFHLYSAAPKMSGYIMDAYVDHVRLQALRIMCKAYMPSIPLRYVKEMFKLEGKEGDDFVAESGIVFVDDKAEDLMIDAKASDIVTVRSGAKSL</sequence>
<dbReference type="PANTHER" id="PTHR12436">
    <property type="entry name" value="80 KDA MCM3-ASSOCIATED PROTEIN"/>
    <property type="match status" value="1"/>
</dbReference>
<feature type="compositionally biased region" description="Basic and acidic residues" evidence="1">
    <location>
        <begin position="234"/>
        <end position="247"/>
    </location>
</feature>
<gene>
    <name evidence="3" type="ORF">THRCLA_02438</name>
</gene>
<organism evidence="3 4">
    <name type="scientific">Thraustotheca clavata</name>
    <dbReference type="NCBI Taxonomy" id="74557"/>
    <lineage>
        <taxon>Eukaryota</taxon>
        <taxon>Sar</taxon>
        <taxon>Stramenopiles</taxon>
        <taxon>Oomycota</taxon>
        <taxon>Saprolegniomycetes</taxon>
        <taxon>Saprolegniales</taxon>
        <taxon>Achlyaceae</taxon>
        <taxon>Thraustotheca</taxon>
    </lineage>
</organism>
<evidence type="ECO:0000313" key="4">
    <source>
        <dbReference type="Proteomes" id="UP000243217"/>
    </source>
</evidence>
<evidence type="ECO:0000256" key="1">
    <source>
        <dbReference type="SAM" id="MobiDB-lite"/>
    </source>
</evidence>
<dbReference type="EMBL" id="JNBS01000458">
    <property type="protein sequence ID" value="OQS05426.1"/>
    <property type="molecule type" value="Genomic_DNA"/>
</dbReference>
<keyword evidence="4" id="KW-1185">Reference proteome</keyword>
<evidence type="ECO:0000313" key="3">
    <source>
        <dbReference type="EMBL" id="OQS05426.1"/>
    </source>
</evidence>
<dbReference type="STRING" id="74557.A0A1W0A569"/>
<protein>
    <submittedName>
        <fullName evidence="3">Leukocyte receptor cluster member 8</fullName>
    </submittedName>
</protein>
<feature type="compositionally biased region" description="Pro residues" evidence="1">
    <location>
        <begin position="176"/>
        <end position="218"/>
    </location>
</feature>
<dbReference type="InterPro" id="IPR005062">
    <property type="entry name" value="SAC3/GANP/THP3_conserved"/>
</dbReference>
<feature type="region of interest" description="Disordered" evidence="1">
    <location>
        <begin position="1"/>
        <end position="125"/>
    </location>
</feature>
<dbReference type="InterPro" id="IPR045107">
    <property type="entry name" value="SAC3/GANP/THP3"/>
</dbReference>
<reference evidence="3 4" key="1">
    <citation type="journal article" date="2014" name="Genome Biol. Evol.">
        <title>The secreted proteins of Achlya hypogyna and Thraustotheca clavata identify the ancestral oomycete secretome and reveal gene acquisitions by horizontal gene transfer.</title>
        <authorList>
            <person name="Misner I."/>
            <person name="Blouin N."/>
            <person name="Leonard G."/>
            <person name="Richards T.A."/>
            <person name="Lane C.E."/>
        </authorList>
    </citation>
    <scope>NUCLEOTIDE SEQUENCE [LARGE SCALE GENOMIC DNA]</scope>
    <source>
        <strain evidence="3 4">ATCC 34112</strain>
    </source>
</reference>
<accession>A0A1W0A569</accession>
<proteinExistence type="predicted"/>
<dbReference type="Gene3D" id="1.25.40.990">
    <property type="match status" value="1"/>
</dbReference>